<accession>A0ACD3ADC1</accession>
<reference evidence="1 2" key="1">
    <citation type="journal article" date="2019" name="Nat. Ecol. Evol.">
        <title>Megaphylogeny resolves global patterns of mushroom evolution.</title>
        <authorList>
            <person name="Varga T."/>
            <person name="Krizsan K."/>
            <person name="Foldi C."/>
            <person name="Dima B."/>
            <person name="Sanchez-Garcia M."/>
            <person name="Sanchez-Ramirez S."/>
            <person name="Szollosi G.J."/>
            <person name="Szarkandi J.G."/>
            <person name="Papp V."/>
            <person name="Albert L."/>
            <person name="Andreopoulos W."/>
            <person name="Angelini C."/>
            <person name="Antonin V."/>
            <person name="Barry K.W."/>
            <person name="Bougher N.L."/>
            <person name="Buchanan P."/>
            <person name="Buyck B."/>
            <person name="Bense V."/>
            <person name="Catcheside P."/>
            <person name="Chovatia M."/>
            <person name="Cooper J."/>
            <person name="Damon W."/>
            <person name="Desjardin D."/>
            <person name="Finy P."/>
            <person name="Geml J."/>
            <person name="Haridas S."/>
            <person name="Hughes K."/>
            <person name="Justo A."/>
            <person name="Karasinski D."/>
            <person name="Kautmanova I."/>
            <person name="Kiss B."/>
            <person name="Kocsube S."/>
            <person name="Kotiranta H."/>
            <person name="LaButti K.M."/>
            <person name="Lechner B.E."/>
            <person name="Liimatainen K."/>
            <person name="Lipzen A."/>
            <person name="Lukacs Z."/>
            <person name="Mihaltcheva S."/>
            <person name="Morgado L.N."/>
            <person name="Niskanen T."/>
            <person name="Noordeloos M.E."/>
            <person name="Ohm R.A."/>
            <person name="Ortiz-Santana B."/>
            <person name="Ovrebo C."/>
            <person name="Racz N."/>
            <person name="Riley R."/>
            <person name="Savchenko A."/>
            <person name="Shiryaev A."/>
            <person name="Soop K."/>
            <person name="Spirin V."/>
            <person name="Szebenyi C."/>
            <person name="Tomsovsky M."/>
            <person name="Tulloss R.E."/>
            <person name="Uehling J."/>
            <person name="Grigoriev I.V."/>
            <person name="Vagvolgyi C."/>
            <person name="Papp T."/>
            <person name="Martin F.M."/>
            <person name="Miettinen O."/>
            <person name="Hibbett D.S."/>
            <person name="Nagy L.G."/>
        </authorList>
    </citation>
    <scope>NUCLEOTIDE SEQUENCE [LARGE SCALE GENOMIC DNA]</scope>
    <source>
        <strain evidence="1 2">NL-1719</strain>
    </source>
</reference>
<proteinExistence type="predicted"/>
<organism evidence="1 2">
    <name type="scientific">Pluteus cervinus</name>
    <dbReference type="NCBI Taxonomy" id="181527"/>
    <lineage>
        <taxon>Eukaryota</taxon>
        <taxon>Fungi</taxon>
        <taxon>Dikarya</taxon>
        <taxon>Basidiomycota</taxon>
        <taxon>Agaricomycotina</taxon>
        <taxon>Agaricomycetes</taxon>
        <taxon>Agaricomycetidae</taxon>
        <taxon>Agaricales</taxon>
        <taxon>Pluteineae</taxon>
        <taxon>Pluteaceae</taxon>
        <taxon>Pluteus</taxon>
    </lineage>
</organism>
<dbReference type="Proteomes" id="UP000308600">
    <property type="component" value="Unassembled WGS sequence"/>
</dbReference>
<keyword evidence="2" id="KW-1185">Reference proteome</keyword>
<dbReference type="EMBL" id="ML208522">
    <property type="protein sequence ID" value="TFK63440.1"/>
    <property type="molecule type" value="Genomic_DNA"/>
</dbReference>
<protein>
    <submittedName>
        <fullName evidence="1">Uncharacterized protein</fullName>
    </submittedName>
</protein>
<sequence length="564" mass="63354">MSFTHSNPILTQHFDTSETAFAKIDKEIAGLREGIRALYAFRNTFTPVYRLPPEIFTYIFSYVQDVPGQALCHRNRSCDWLVVASVSQHWRNTALRSPTLWVNIRGDYSKHIVELWLQRSKAAPLSIGFIHNIEHGEFFWTSLFRIRELKLSINPSAWNYFWSKLSSPAPLLESLSLFVSGTSQPHLTISPSAFAGTTPRLRRLELTGCTLDPDSPICKDLTTLELSCYGPIPRIGGTELLTLLQKLPRLTSLNLFLVLRDDATLASSDFHVVSLPYLASLSILGSSSIQDFDLISHLSFPATTALQLSTDTRSEDPIATLSDFLGVYNSARRPEPADSSPNILRSADLQCGSHDLKLLIRTRIEGSELESVTNLLEFKLLGPGQWTSPLEISYNPGTVTLLSALHLSTLTSFTTNCDIDVETWTNVFGTLRKLKHISVCEVYSFSVLSAIMYDFQRYMIHIEKSNKIPSRPPSENPSASTLYDWTPIFPQVEHIEVEETDFPDNILHLMDALRARKIAGKGIKKLGITTCGNVNRAKLVNLEDSVDDIVWDGWMDKQAEMDDR</sequence>
<gene>
    <name evidence="1" type="ORF">BDN72DRAFT_847604</name>
</gene>
<evidence type="ECO:0000313" key="1">
    <source>
        <dbReference type="EMBL" id="TFK63440.1"/>
    </source>
</evidence>
<name>A0ACD3ADC1_9AGAR</name>
<evidence type="ECO:0000313" key="2">
    <source>
        <dbReference type="Proteomes" id="UP000308600"/>
    </source>
</evidence>